<dbReference type="Gene3D" id="3.40.1170.10">
    <property type="entry name" value="DNA repair protein MutS, domain I"/>
    <property type="match status" value="1"/>
</dbReference>
<dbReference type="PANTHER" id="PTHR11361:SF34">
    <property type="entry name" value="DNA MISMATCH REPAIR PROTEIN MSH1, MITOCHONDRIAL"/>
    <property type="match status" value="1"/>
</dbReference>
<keyword evidence="3" id="KW-0067">ATP-binding</keyword>
<organism evidence="8">
    <name type="scientific">marine metagenome</name>
    <dbReference type="NCBI Taxonomy" id="408172"/>
    <lineage>
        <taxon>unclassified sequences</taxon>
        <taxon>metagenomes</taxon>
        <taxon>ecological metagenomes</taxon>
    </lineage>
</organism>
<dbReference type="GO" id="GO:0006298">
    <property type="term" value="P:mismatch repair"/>
    <property type="evidence" value="ECO:0007669"/>
    <property type="project" value="InterPro"/>
</dbReference>
<evidence type="ECO:0000256" key="4">
    <source>
        <dbReference type="ARBA" id="ARBA00023125"/>
    </source>
</evidence>
<evidence type="ECO:0000256" key="5">
    <source>
        <dbReference type="ARBA" id="ARBA00023204"/>
    </source>
</evidence>
<evidence type="ECO:0000259" key="6">
    <source>
        <dbReference type="Pfam" id="PF01624"/>
    </source>
</evidence>
<dbReference type="PANTHER" id="PTHR11361">
    <property type="entry name" value="DNA MISMATCH REPAIR PROTEIN MUTS FAMILY MEMBER"/>
    <property type="match status" value="1"/>
</dbReference>
<dbReference type="InterPro" id="IPR036678">
    <property type="entry name" value="MutS_con_dom_sf"/>
</dbReference>
<dbReference type="SUPFAM" id="SSF53150">
    <property type="entry name" value="DNA repair protein MutS, domain II"/>
    <property type="match status" value="1"/>
</dbReference>
<evidence type="ECO:0000256" key="1">
    <source>
        <dbReference type="ARBA" id="ARBA00022741"/>
    </source>
</evidence>
<dbReference type="InterPro" id="IPR016151">
    <property type="entry name" value="DNA_mismatch_repair_MutS_N"/>
</dbReference>
<feature type="non-terminal residue" evidence="8">
    <location>
        <position position="218"/>
    </location>
</feature>
<dbReference type="GO" id="GO:0140664">
    <property type="term" value="F:ATP-dependent DNA damage sensor activity"/>
    <property type="evidence" value="ECO:0007669"/>
    <property type="project" value="InterPro"/>
</dbReference>
<dbReference type="Gene3D" id="3.30.420.110">
    <property type="entry name" value="MutS, connector domain"/>
    <property type="match status" value="1"/>
</dbReference>
<evidence type="ECO:0000313" key="8">
    <source>
        <dbReference type="EMBL" id="SVC13480.1"/>
    </source>
</evidence>
<feature type="domain" description="DNA mismatch repair protein MutS-like N-terminal" evidence="6">
    <location>
        <begin position="16"/>
        <end position="128"/>
    </location>
</feature>
<feature type="non-terminal residue" evidence="8">
    <location>
        <position position="1"/>
    </location>
</feature>
<dbReference type="InterPro" id="IPR007860">
    <property type="entry name" value="DNA_mmatch_repair_MutS_con_dom"/>
</dbReference>
<evidence type="ECO:0000256" key="3">
    <source>
        <dbReference type="ARBA" id="ARBA00022840"/>
    </source>
</evidence>
<dbReference type="FunFam" id="3.40.1170.10:FF:000001">
    <property type="entry name" value="DNA mismatch repair protein MutS"/>
    <property type="match status" value="1"/>
</dbReference>
<dbReference type="Pfam" id="PF05188">
    <property type="entry name" value="MutS_II"/>
    <property type="match status" value="1"/>
</dbReference>
<proteinExistence type="predicted"/>
<protein>
    <recommendedName>
        <fullName evidence="9">DNA mismatch repair protein MutS-like N-terminal domain-containing protein</fullName>
    </recommendedName>
</protein>
<sequence length="218" mass="23760">VSPKAKNANSQIGGATPAMRQYLDIKRQNPDSILFFRMGDFYEMFFEDALTASRALDLTLTSRAKDNEGGPIPMCGVPHHAADTYVTRLVKKGFRVAICDQVEDAKSAKGLIRREVVRVVSSGTLTSTDYLDARTPAFLMALFISQGSRSTRSKPATRQSATTRHDPTCFGVALLDLSTGEFSSTEYDGNLGPSAIAEEIAVLQPREILVPDNLDLGR</sequence>
<keyword evidence="2" id="KW-0227">DNA damage</keyword>
<dbReference type="AlphaFoldDB" id="A0A382JMY3"/>
<dbReference type="SUPFAM" id="SSF55271">
    <property type="entry name" value="DNA repair protein MutS, domain I"/>
    <property type="match status" value="1"/>
</dbReference>
<accession>A0A382JMY3</accession>
<keyword evidence="5" id="KW-0234">DNA repair</keyword>
<reference evidence="8" key="1">
    <citation type="submission" date="2018-05" db="EMBL/GenBank/DDBJ databases">
        <authorList>
            <person name="Lanie J.A."/>
            <person name="Ng W.-L."/>
            <person name="Kazmierczak K.M."/>
            <person name="Andrzejewski T.M."/>
            <person name="Davidsen T.M."/>
            <person name="Wayne K.J."/>
            <person name="Tettelin H."/>
            <person name="Glass J.I."/>
            <person name="Rusch D."/>
            <person name="Podicherti R."/>
            <person name="Tsui H.-C.T."/>
            <person name="Winkler M.E."/>
        </authorList>
    </citation>
    <scope>NUCLEOTIDE SEQUENCE</scope>
</reference>
<dbReference type="InterPro" id="IPR045076">
    <property type="entry name" value="MutS"/>
</dbReference>
<name>A0A382JMY3_9ZZZZ</name>
<evidence type="ECO:0000256" key="2">
    <source>
        <dbReference type="ARBA" id="ARBA00022763"/>
    </source>
</evidence>
<dbReference type="GO" id="GO:0005829">
    <property type="term" value="C:cytosol"/>
    <property type="evidence" value="ECO:0007669"/>
    <property type="project" value="TreeGrafter"/>
</dbReference>
<dbReference type="Pfam" id="PF01624">
    <property type="entry name" value="MutS_I"/>
    <property type="match status" value="1"/>
</dbReference>
<gene>
    <name evidence="8" type="ORF">METZ01_LOCUS266334</name>
</gene>
<feature type="domain" description="DNA mismatch repair protein MutS connector" evidence="7">
    <location>
        <begin position="165"/>
        <end position="214"/>
    </location>
</feature>
<dbReference type="GO" id="GO:0005524">
    <property type="term" value="F:ATP binding"/>
    <property type="evidence" value="ECO:0007669"/>
    <property type="project" value="UniProtKB-KW"/>
</dbReference>
<keyword evidence="4" id="KW-0238">DNA-binding</keyword>
<evidence type="ECO:0008006" key="9">
    <source>
        <dbReference type="Google" id="ProtNLM"/>
    </source>
</evidence>
<keyword evidence="1" id="KW-0547">Nucleotide-binding</keyword>
<dbReference type="InterPro" id="IPR007695">
    <property type="entry name" value="DNA_mismatch_repair_MutS-lik_N"/>
</dbReference>
<dbReference type="EMBL" id="UINC01075370">
    <property type="protein sequence ID" value="SVC13480.1"/>
    <property type="molecule type" value="Genomic_DNA"/>
</dbReference>
<dbReference type="GO" id="GO:0030983">
    <property type="term" value="F:mismatched DNA binding"/>
    <property type="evidence" value="ECO:0007669"/>
    <property type="project" value="InterPro"/>
</dbReference>
<evidence type="ECO:0000259" key="7">
    <source>
        <dbReference type="Pfam" id="PF05188"/>
    </source>
</evidence>